<dbReference type="Proteomes" id="UP000824120">
    <property type="component" value="Chromosome 9"/>
</dbReference>
<protein>
    <submittedName>
        <fullName evidence="1">Uncharacterized protein</fullName>
    </submittedName>
</protein>
<dbReference type="OrthoDB" id="10402206at2759"/>
<dbReference type="EMBL" id="JACXVP010000009">
    <property type="protein sequence ID" value="KAG5584563.1"/>
    <property type="molecule type" value="Genomic_DNA"/>
</dbReference>
<accession>A0A9J5X8H3</accession>
<keyword evidence="2" id="KW-1185">Reference proteome</keyword>
<organism evidence="1 2">
    <name type="scientific">Solanum commersonii</name>
    <name type="common">Commerson's wild potato</name>
    <name type="synonym">Commerson's nightshade</name>
    <dbReference type="NCBI Taxonomy" id="4109"/>
    <lineage>
        <taxon>Eukaryota</taxon>
        <taxon>Viridiplantae</taxon>
        <taxon>Streptophyta</taxon>
        <taxon>Embryophyta</taxon>
        <taxon>Tracheophyta</taxon>
        <taxon>Spermatophyta</taxon>
        <taxon>Magnoliopsida</taxon>
        <taxon>eudicotyledons</taxon>
        <taxon>Gunneridae</taxon>
        <taxon>Pentapetalae</taxon>
        <taxon>asterids</taxon>
        <taxon>lamiids</taxon>
        <taxon>Solanales</taxon>
        <taxon>Solanaceae</taxon>
        <taxon>Solanoideae</taxon>
        <taxon>Solaneae</taxon>
        <taxon>Solanum</taxon>
    </lineage>
</organism>
<evidence type="ECO:0000313" key="2">
    <source>
        <dbReference type="Proteomes" id="UP000824120"/>
    </source>
</evidence>
<comment type="caution">
    <text evidence="1">The sequence shown here is derived from an EMBL/GenBank/DDBJ whole genome shotgun (WGS) entry which is preliminary data.</text>
</comment>
<dbReference type="AlphaFoldDB" id="A0A9J5X8H3"/>
<proteinExistence type="predicted"/>
<evidence type="ECO:0000313" key="1">
    <source>
        <dbReference type="EMBL" id="KAG5584563.1"/>
    </source>
</evidence>
<name>A0A9J5X8H3_SOLCO</name>
<gene>
    <name evidence="1" type="ORF">H5410_044997</name>
</gene>
<sequence length="80" mass="9299">MVGYFSALPYDGYESFWKFNTFTLHVSPNALNPELSHRGDLANHLDMMEIYFMLDVDRQLDNNNFSHSEIPASYGKTCHH</sequence>
<reference evidence="1 2" key="1">
    <citation type="submission" date="2020-09" db="EMBL/GenBank/DDBJ databases">
        <title>De no assembly of potato wild relative species, Solanum commersonii.</title>
        <authorList>
            <person name="Cho K."/>
        </authorList>
    </citation>
    <scope>NUCLEOTIDE SEQUENCE [LARGE SCALE GENOMIC DNA]</scope>
    <source>
        <strain evidence="1">LZ3.2</strain>
        <tissue evidence="1">Leaf</tissue>
    </source>
</reference>